<feature type="compositionally biased region" description="Polar residues" evidence="1">
    <location>
        <begin position="119"/>
        <end position="136"/>
    </location>
</feature>
<accession>A0AB40A628</accession>
<reference evidence="4" key="1">
    <citation type="submission" date="2025-08" db="UniProtKB">
        <authorList>
            <consortium name="RefSeq"/>
        </authorList>
    </citation>
    <scope>IDENTIFICATION</scope>
</reference>
<dbReference type="GeneID" id="118877443"/>
<dbReference type="PANTHER" id="PTHR21505:SF8">
    <property type="entry name" value="DPT-YFP REPRESSOR BY OVEREXPRESSION, ISOFORM D-RELATED"/>
    <property type="match status" value="1"/>
</dbReference>
<sequence>MNSRDREFWTEFLLLYRSLPAVWQIHSTEYSSRALKSAGYDRLIRKLREVEPLANRSLVVRKINSFRTNFRRDIRRRDSCSAAGESFQSTLWYFDLLGFLEGQDEKSSNPKADRRTNRHVTSSPESSAYTPTNASEVSPPKKICRTVKEESQASSDLSPLPEKSITMENVNTFSSFQETPEQGSTPNCFKTHMKESDALAQTWSNQFDELSHDQRIIARKLISDILYYGCMEQLKPGHVDQMHQLLKQ</sequence>
<proteinExistence type="predicted"/>
<dbReference type="PROSITE" id="PS51029">
    <property type="entry name" value="MADF"/>
    <property type="match status" value="1"/>
</dbReference>
<dbReference type="RefSeq" id="XP_036672178.3">
    <property type="nucleotide sequence ID" value="XM_036816283.3"/>
</dbReference>
<feature type="region of interest" description="Disordered" evidence="1">
    <location>
        <begin position="104"/>
        <end position="140"/>
    </location>
</feature>
<dbReference type="SMART" id="SM00595">
    <property type="entry name" value="MADF"/>
    <property type="match status" value="1"/>
</dbReference>
<evidence type="ECO:0000259" key="2">
    <source>
        <dbReference type="PROSITE" id="PS51029"/>
    </source>
</evidence>
<organism evidence="3 4">
    <name type="scientific">Drosophila suzukii</name>
    <name type="common">Spotted-wing drosophila fruit fly</name>
    <dbReference type="NCBI Taxonomy" id="28584"/>
    <lineage>
        <taxon>Eukaryota</taxon>
        <taxon>Metazoa</taxon>
        <taxon>Ecdysozoa</taxon>
        <taxon>Arthropoda</taxon>
        <taxon>Hexapoda</taxon>
        <taxon>Insecta</taxon>
        <taxon>Pterygota</taxon>
        <taxon>Neoptera</taxon>
        <taxon>Endopterygota</taxon>
        <taxon>Diptera</taxon>
        <taxon>Brachycera</taxon>
        <taxon>Muscomorpha</taxon>
        <taxon>Ephydroidea</taxon>
        <taxon>Drosophilidae</taxon>
        <taxon>Drosophila</taxon>
        <taxon>Sophophora</taxon>
    </lineage>
</organism>
<evidence type="ECO:0000256" key="1">
    <source>
        <dbReference type="SAM" id="MobiDB-lite"/>
    </source>
</evidence>
<protein>
    <recommendedName>
        <fullName evidence="2">MADF domain-containing protein</fullName>
    </recommendedName>
</protein>
<evidence type="ECO:0000313" key="3">
    <source>
        <dbReference type="Proteomes" id="UP001652628"/>
    </source>
</evidence>
<dbReference type="Proteomes" id="UP001652628">
    <property type="component" value="Chromosome 3"/>
</dbReference>
<dbReference type="PANTHER" id="PTHR21505">
    <property type="entry name" value="MADF DOMAIN-CONTAINING PROTEIN-RELATED"/>
    <property type="match status" value="1"/>
</dbReference>
<dbReference type="InterPro" id="IPR006578">
    <property type="entry name" value="MADF-dom"/>
</dbReference>
<feature type="compositionally biased region" description="Basic and acidic residues" evidence="1">
    <location>
        <begin position="104"/>
        <end position="115"/>
    </location>
</feature>
<dbReference type="Pfam" id="PF10545">
    <property type="entry name" value="MADF_DNA_bdg"/>
    <property type="match status" value="1"/>
</dbReference>
<name>A0AB40A628_DROSZ</name>
<gene>
    <name evidence="4" type="primary">LOC118877443</name>
</gene>
<feature type="domain" description="MADF" evidence="2">
    <location>
        <begin position="11"/>
        <end position="105"/>
    </location>
</feature>
<evidence type="ECO:0000313" key="4">
    <source>
        <dbReference type="RefSeq" id="XP_036672178.3"/>
    </source>
</evidence>
<keyword evidence="3" id="KW-1185">Reference proteome</keyword>